<reference evidence="2 3" key="1">
    <citation type="submission" date="2019-02" db="EMBL/GenBank/DDBJ databases">
        <title>Deep-cultivation of Planctomycetes and their phenomic and genomic characterization uncovers novel biology.</title>
        <authorList>
            <person name="Wiegand S."/>
            <person name="Jogler M."/>
            <person name="Boedeker C."/>
            <person name="Pinto D."/>
            <person name="Vollmers J."/>
            <person name="Rivas-Marin E."/>
            <person name="Kohn T."/>
            <person name="Peeters S.H."/>
            <person name="Heuer A."/>
            <person name="Rast P."/>
            <person name="Oberbeckmann S."/>
            <person name="Bunk B."/>
            <person name="Jeske O."/>
            <person name="Meyerdierks A."/>
            <person name="Storesund J.E."/>
            <person name="Kallscheuer N."/>
            <person name="Luecker S."/>
            <person name="Lage O.M."/>
            <person name="Pohl T."/>
            <person name="Merkel B.J."/>
            <person name="Hornburger P."/>
            <person name="Mueller R.-W."/>
            <person name="Bruemmer F."/>
            <person name="Labrenz M."/>
            <person name="Spormann A.M."/>
            <person name="Op Den Camp H."/>
            <person name="Overmann J."/>
            <person name="Amann R."/>
            <person name="Jetten M.S.M."/>
            <person name="Mascher T."/>
            <person name="Medema M.H."/>
            <person name="Devos D.P."/>
            <person name="Kaster A.-K."/>
            <person name="Ovreas L."/>
            <person name="Rohde M."/>
            <person name="Galperin M.Y."/>
            <person name="Jogler C."/>
        </authorList>
    </citation>
    <scope>NUCLEOTIDE SEQUENCE [LARGE SCALE GENOMIC DNA]</scope>
    <source>
        <strain evidence="2 3">KOR34</strain>
    </source>
</reference>
<evidence type="ECO:0000256" key="1">
    <source>
        <dbReference type="SAM" id="Phobius"/>
    </source>
</evidence>
<feature type="transmembrane region" description="Helical" evidence="1">
    <location>
        <begin position="169"/>
        <end position="188"/>
    </location>
</feature>
<keyword evidence="3" id="KW-1185">Reference proteome</keyword>
<evidence type="ECO:0000313" key="2">
    <source>
        <dbReference type="EMBL" id="TWT33824.1"/>
    </source>
</evidence>
<feature type="transmembrane region" description="Helical" evidence="1">
    <location>
        <begin position="109"/>
        <end position="130"/>
    </location>
</feature>
<name>A0A5C5V5J8_9BACT</name>
<dbReference type="OrthoDB" id="838990at2"/>
<dbReference type="EMBL" id="SIHJ01000002">
    <property type="protein sequence ID" value="TWT33824.1"/>
    <property type="molecule type" value="Genomic_DNA"/>
</dbReference>
<sequence>MRLTCAASGLASVVVFVAALLVIASLTPGFDAWQSYVSELGADGQPYAVCWNVIGFLGVGLALTIFGWCYGRLLGDRWVSSLLATFGVGFAVAALPIESTDSQTPLTKTHIVAICLSLAGWSLGLARIAGNRSLDHLTLRRANLAAVLMVAAMLGGAVGVWSMPVAHRLVFAVVFGWVAVTSIAVVAGRGAI</sequence>
<dbReference type="AlphaFoldDB" id="A0A5C5V5J8"/>
<dbReference type="RefSeq" id="WP_146566763.1">
    <property type="nucleotide sequence ID" value="NZ_SIHJ01000002.1"/>
</dbReference>
<proteinExistence type="predicted"/>
<accession>A0A5C5V5J8</accession>
<evidence type="ECO:0000313" key="3">
    <source>
        <dbReference type="Proteomes" id="UP000316714"/>
    </source>
</evidence>
<dbReference type="Proteomes" id="UP000316714">
    <property type="component" value="Unassembled WGS sequence"/>
</dbReference>
<organism evidence="2 3">
    <name type="scientific">Posidoniimonas corsicana</name>
    <dbReference type="NCBI Taxonomy" id="1938618"/>
    <lineage>
        <taxon>Bacteria</taxon>
        <taxon>Pseudomonadati</taxon>
        <taxon>Planctomycetota</taxon>
        <taxon>Planctomycetia</taxon>
        <taxon>Pirellulales</taxon>
        <taxon>Lacipirellulaceae</taxon>
        <taxon>Posidoniimonas</taxon>
    </lineage>
</organism>
<dbReference type="InterPro" id="IPR009339">
    <property type="entry name" value="DUF998"/>
</dbReference>
<dbReference type="Pfam" id="PF06197">
    <property type="entry name" value="DUF998"/>
    <property type="match status" value="1"/>
</dbReference>
<gene>
    <name evidence="2" type="ORF">KOR34_36580</name>
</gene>
<comment type="caution">
    <text evidence="2">The sequence shown here is derived from an EMBL/GenBank/DDBJ whole genome shotgun (WGS) entry which is preliminary data.</text>
</comment>
<feature type="transmembrane region" description="Helical" evidence="1">
    <location>
        <begin position="142"/>
        <end position="163"/>
    </location>
</feature>
<keyword evidence="1" id="KW-0472">Membrane</keyword>
<feature type="transmembrane region" description="Helical" evidence="1">
    <location>
        <begin position="53"/>
        <end position="71"/>
    </location>
</feature>
<evidence type="ECO:0008006" key="4">
    <source>
        <dbReference type="Google" id="ProtNLM"/>
    </source>
</evidence>
<keyword evidence="1" id="KW-0812">Transmembrane</keyword>
<protein>
    <recommendedName>
        <fullName evidence="4">DUF998 domain-containing protein</fullName>
    </recommendedName>
</protein>
<feature type="transmembrane region" description="Helical" evidence="1">
    <location>
        <begin position="78"/>
        <end position="97"/>
    </location>
</feature>
<keyword evidence="1" id="KW-1133">Transmembrane helix</keyword>